<name>A0AAV5IR21_9ROSI</name>
<reference evidence="2 3" key="1">
    <citation type="journal article" date="2021" name="Commun. Biol.">
        <title>The genome of Shorea leprosula (Dipterocarpaceae) highlights the ecological relevance of drought in aseasonal tropical rainforests.</title>
        <authorList>
            <person name="Ng K.K.S."/>
            <person name="Kobayashi M.J."/>
            <person name="Fawcett J.A."/>
            <person name="Hatakeyama M."/>
            <person name="Paape T."/>
            <person name="Ng C.H."/>
            <person name="Ang C.C."/>
            <person name="Tnah L.H."/>
            <person name="Lee C.T."/>
            <person name="Nishiyama T."/>
            <person name="Sese J."/>
            <person name="O'Brien M.J."/>
            <person name="Copetti D."/>
            <person name="Mohd Noor M.I."/>
            <person name="Ong R.C."/>
            <person name="Putra M."/>
            <person name="Sireger I.Z."/>
            <person name="Indrioko S."/>
            <person name="Kosugi Y."/>
            <person name="Izuno A."/>
            <person name="Isagi Y."/>
            <person name="Lee S.L."/>
            <person name="Shimizu K.K."/>
        </authorList>
    </citation>
    <scope>NUCLEOTIDE SEQUENCE [LARGE SCALE GENOMIC DNA]</scope>
    <source>
        <strain evidence="2">214</strain>
    </source>
</reference>
<evidence type="ECO:0000313" key="3">
    <source>
        <dbReference type="Proteomes" id="UP001054252"/>
    </source>
</evidence>
<sequence length="75" mass="9155">MFSETEDKDEFHQGNHQVRSLQEETRIEPSKIDSCWNWESRHGWPWDRRSRERSKVGRLSIAQVLTVNHRSRRQH</sequence>
<gene>
    <name evidence="2" type="ORF">SLEP1_g13647</name>
</gene>
<organism evidence="2 3">
    <name type="scientific">Rubroshorea leprosula</name>
    <dbReference type="NCBI Taxonomy" id="152421"/>
    <lineage>
        <taxon>Eukaryota</taxon>
        <taxon>Viridiplantae</taxon>
        <taxon>Streptophyta</taxon>
        <taxon>Embryophyta</taxon>
        <taxon>Tracheophyta</taxon>
        <taxon>Spermatophyta</taxon>
        <taxon>Magnoliopsida</taxon>
        <taxon>eudicotyledons</taxon>
        <taxon>Gunneridae</taxon>
        <taxon>Pentapetalae</taxon>
        <taxon>rosids</taxon>
        <taxon>malvids</taxon>
        <taxon>Malvales</taxon>
        <taxon>Dipterocarpaceae</taxon>
        <taxon>Rubroshorea</taxon>
    </lineage>
</organism>
<feature type="region of interest" description="Disordered" evidence="1">
    <location>
        <begin position="1"/>
        <end position="28"/>
    </location>
</feature>
<accession>A0AAV5IR21</accession>
<protein>
    <submittedName>
        <fullName evidence="2">Uncharacterized protein</fullName>
    </submittedName>
</protein>
<evidence type="ECO:0000313" key="2">
    <source>
        <dbReference type="EMBL" id="GKV01051.1"/>
    </source>
</evidence>
<evidence type="ECO:0000256" key="1">
    <source>
        <dbReference type="SAM" id="MobiDB-lite"/>
    </source>
</evidence>
<proteinExistence type="predicted"/>
<dbReference type="EMBL" id="BPVZ01000016">
    <property type="protein sequence ID" value="GKV01051.1"/>
    <property type="molecule type" value="Genomic_DNA"/>
</dbReference>
<dbReference type="AlphaFoldDB" id="A0AAV5IR21"/>
<keyword evidence="3" id="KW-1185">Reference proteome</keyword>
<dbReference type="Proteomes" id="UP001054252">
    <property type="component" value="Unassembled WGS sequence"/>
</dbReference>
<comment type="caution">
    <text evidence="2">The sequence shown here is derived from an EMBL/GenBank/DDBJ whole genome shotgun (WGS) entry which is preliminary data.</text>
</comment>